<accession>A0ABN1DU75</accession>
<gene>
    <name evidence="5" type="ORF">GCM10009533_57860</name>
</gene>
<dbReference type="PROSITE" id="PS01124">
    <property type="entry name" value="HTH_ARAC_FAMILY_2"/>
    <property type="match status" value="1"/>
</dbReference>
<dbReference type="PANTHER" id="PTHR46796:SF13">
    <property type="entry name" value="HTH-TYPE TRANSCRIPTIONAL ACTIVATOR RHAS"/>
    <property type="match status" value="1"/>
</dbReference>
<dbReference type="SUPFAM" id="SSF46689">
    <property type="entry name" value="Homeodomain-like"/>
    <property type="match status" value="2"/>
</dbReference>
<dbReference type="InterPro" id="IPR018060">
    <property type="entry name" value="HTH_AraC"/>
</dbReference>
<name>A0ABN1DU75_SACER</name>
<organism evidence="5 6">
    <name type="scientific">Saccharopolyspora erythraea</name>
    <name type="common">Streptomyces erythraeus</name>
    <dbReference type="NCBI Taxonomy" id="1836"/>
    <lineage>
        <taxon>Bacteria</taxon>
        <taxon>Bacillati</taxon>
        <taxon>Actinomycetota</taxon>
        <taxon>Actinomycetes</taxon>
        <taxon>Pseudonocardiales</taxon>
        <taxon>Pseudonocardiaceae</taxon>
        <taxon>Saccharopolyspora</taxon>
    </lineage>
</organism>
<keyword evidence="1" id="KW-0805">Transcription regulation</keyword>
<sequence length="312" mass="33743">MLDGTWARGAFVLRSILKPPWSVQVRDRAPLNVVAILRGTPWVVPSTGDAVRLDAGDIAVMRGPDTFTFADDPRTPTQVVVQPGPRRTTAAGAELPEAADMGVRTWINGMRNCDDGADDSSVLLIGKCQGPGESATRLLSALPPFLVIPSAAHVESALVSLLAEETVRNEPGQDLVLERILDLLLVAILREWFTRPDTDAPASFRANGDPVVGPVLRLIHSNPGHPWTVAALARQTGVSRATLARRFTDFVGMPPKAYLTQWRIDRAADLLVESDATIDTVARRVGYGSAFALSAAFKRARGISPQHHRDRT</sequence>
<dbReference type="Proteomes" id="UP001500729">
    <property type="component" value="Unassembled WGS sequence"/>
</dbReference>
<dbReference type="Pfam" id="PF12833">
    <property type="entry name" value="HTH_18"/>
    <property type="match status" value="1"/>
</dbReference>
<dbReference type="Pfam" id="PF12852">
    <property type="entry name" value="Cupin_6"/>
    <property type="match status" value="1"/>
</dbReference>
<dbReference type="Gene3D" id="1.10.10.60">
    <property type="entry name" value="Homeodomain-like"/>
    <property type="match status" value="2"/>
</dbReference>
<dbReference type="InterPro" id="IPR032783">
    <property type="entry name" value="AraC_lig"/>
</dbReference>
<evidence type="ECO:0000313" key="6">
    <source>
        <dbReference type="Proteomes" id="UP001500729"/>
    </source>
</evidence>
<evidence type="ECO:0000313" key="5">
    <source>
        <dbReference type="EMBL" id="GAA0551994.1"/>
    </source>
</evidence>
<dbReference type="InterPro" id="IPR018062">
    <property type="entry name" value="HTH_AraC-typ_CS"/>
</dbReference>
<feature type="domain" description="HTH araC/xylS-type" evidence="4">
    <location>
        <begin position="213"/>
        <end position="311"/>
    </location>
</feature>
<keyword evidence="6" id="KW-1185">Reference proteome</keyword>
<dbReference type="PROSITE" id="PS00041">
    <property type="entry name" value="HTH_ARAC_FAMILY_1"/>
    <property type="match status" value="1"/>
</dbReference>
<evidence type="ECO:0000256" key="2">
    <source>
        <dbReference type="ARBA" id="ARBA00023125"/>
    </source>
</evidence>
<evidence type="ECO:0000256" key="1">
    <source>
        <dbReference type="ARBA" id="ARBA00023015"/>
    </source>
</evidence>
<proteinExistence type="predicted"/>
<dbReference type="EMBL" id="BAAAGS010000055">
    <property type="protein sequence ID" value="GAA0551994.1"/>
    <property type="molecule type" value="Genomic_DNA"/>
</dbReference>
<dbReference type="InterPro" id="IPR009057">
    <property type="entry name" value="Homeodomain-like_sf"/>
</dbReference>
<evidence type="ECO:0000256" key="3">
    <source>
        <dbReference type="ARBA" id="ARBA00023163"/>
    </source>
</evidence>
<dbReference type="PANTHER" id="PTHR46796">
    <property type="entry name" value="HTH-TYPE TRANSCRIPTIONAL ACTIVATOR RHAS-RELATED"/>
    <property type="match status" value="1"/>
</dbReference>
<reference evidence="5 6" key="1">
    <citation type="journal article" date="2019" name="Int. J. Syst. Evol. Microbiol.">
        <title>The Global Catalogue of Microorganisms (GCM) 10K type strain sequencing project: providing services to taxonomists for standard genome sequencing and annotation.</title>
        <authorList>
            <consortium name="The Broad Institute Genomics Platform"/>
            <consortium name="The Broad Institute Genome Sequencing Center for Infectious Disease"/>
            <person name="Wu L."/>
            <person name="Ma J."/>
        </authorList>
    </citation>
    <scope>NUCLEOTIDE SEQUENCE [LARGE SCALE GENOMIC DNA]</scope>
    <source>
        <strain evidence="5 6">JCM 10303</strain>
    </source>
</reference>
<dbReference type="InterPro" id="IPR050204">
    <property type="entry name" value="AraC_XylS_family_regulators"/>
</dbReference>
<keyword evidence="2" id="KW-0238">DNA-binding</keyword>
<protein>
    <submittedName>
        <fullName evidence="5">AraC family transcriptional regulator</fullName>
    </submittedName>
</protein>
<keyword evidence="3" id="KW-0804">Transcription</keyword>
<evidence type="ECO:0000259" key="4">
    <source>
        <dbReference type="PROSITE" id="PS01124"/>
    </source>
</evidence>
<dbReference type="SMART" id="SM00342">
    <property type="entry name" value="HTH_ARAC"/>
    <property type="match status" value="1"/>
</dbReference>
<comment type="caution">
    <text evidence="5">The sequence shown here is derived from an EMBL/GenBank/DDBJ whole genome shotgun (WGS) entry which is preliminary data.</text>
</comment>